<comment type="caution">
    <text evidence="2">The sequence shown here is derived from an EMBL/GenBank/DDBJ whole genome shotgun (WGS) entry which is preliminary data.</text>
</comment>
<proteinExistence type="predicted"/>
<dbReference type="Proteomes" id="UP000887116">
    <property type="component" value="Unassembled WGS sequence"/>
</dbReference>
<gene>
    <name evidence="2" type="primary">X975_25359</name>
    <name evidence="2" type="ORF">TNCT_314051</name>
</gene>
<reference evidence="2" key="1">
    <citation type="submission" date="2020-07" db="EMBL/GenBank/DDBJ databases">
        <title>Multicomponent nature underlies the extraordinary mechanical properties of spider dragline silk.</title>
        <authorList>
            <person name="Kono N."/>
            <person name="Nakamura H."/>
            <person name="Mori M."/>
            <person name="Yoshida Y."/>
            <person name="Ohtoshi R."/>
            <person name="Malay A.D."/>
            <person name="Moran D.A.P."/>
            <person name="Tomita M."/>
            <person name="Numata K."/>
            <person name="Arakawa K."/>
        </authorList>
    </citation>
    <scope>NUCLEOTIDE SEQUENCE</scope>
</reference>
<sequence>MTRVKPEEVTLQTIVLEGNYCLRFFYYMYGADTDDLKVAVHSIYNASDITEYFSHRETQGDRWKEALISISPTSTMRLRGYRCLSNNRLKGTLETSDRQHGTFTASQKTAYRLGGAVALDDIELMPGLCQAEK</sequence>
<dbReference type="PROSITE" id="PS50060">
    <property type="entry name" value="MAM_2"/>
    <property type="match status" value="1"/>
</dbReference>
<organism evidence="2 3">
    <name type="scientific">Trichonephila clavata</name>
    <name type="common">Joro spider</name>
    <name type="synonym">Nephila clavata</name>
    <dbReference type="NCBI Taxonomy" id="2740835"/>
    <lineage>
        <taxon>Eukaryota</taxon>
        <taxon>Metazoa</taxon>
        <taxon>Ecdysozoa</taxon>
        <taxon>Arthropoda</taxon>
        <taxon>Chelicerata</taxon>
        <taxon>Arachnida</taxon>
        <taxon>Araneae</taxon>
        <taxon>Araneomorphae</taxon>
        <taxon>Entelegynae</taxon>
        <taxon>Araneoidea</taxon>
        <taxon>Nephilidae</taxon>
        <taxon>Trichonephila</taxon>
    </lineage>
</organism>
<evidence type="ECO:0000259" key="1">
    <source>
        <dbReference type="PROSITE" id="PS50060"/>
    </source>
</evidence>
<dbReference type="AlphaFoldDB" id="A0A8X6HBG8"/>
<dbReference type="Pfam" id="PF00629">
    <property type="entry name" value="MAM"/>
    <property type="match status" value="1"/>
</dbReference>
<dbReference type="OrthoDB" id="6435751at2759"/>
<dbReference type="Gene3D" id="2.60.120.200">
    <property type="match status" value="1"/>
</dbReference>
<protein>
    <submittedName>
        <fullName evidence="2">Apical endosomal glycoprotein</fullName>
    </submittedName>
</protein>
<feature type="domain" description="MAM" evidence="1">
    <location>
        <begin position="21"/>
        <end position="131"/>
    </location>
</feature>
<dbReference type="PANTHER" id="PTHR23282">
    <property type="entry name" value="APICAL ENDOSOMAL GLYCOPROTEIN PRECURSOR"/>
    <property type="match status" value="1"/>
</dbReference>
<evidence type="ECO:0000313" key="2">
    <source>
        <dbReference type="EMBL" id="GFR18905.1"/>
    </source>
</evidence>
<dbReference type="InterPro" id="IPR000998">
    <property type="entry name" value="MAM_dom"/>
</dbReference>
<keyword evidence="3" id="KW-1185">Reference proteome</keyword>
<evidence type="ECO:0000313" key="3">
    <source>
        <dbReference type="Proteomes" id="UP000887116"/>
    </source>
</evidence>
<feature type="non-terminal residue" evidence="2">
    <location>
        <position position="1"/>
    </location>
</feature>
<dbReference type="PANTHER" id="PTHR23282:SF101">
    <property type="entry name" value="MAM DOMAIN-CONTAINING PROTEIN"/>
    <property type="match status" value="1"/>
</dbReference>
<dbReference type="GO" id="GO:0016020">
    <property type="term" value="C:membrane"/>
    <property type="evidence" value="ECO:0007669"/>
    <property type="project" value="InterPro"/>
</dbReference>
<accession>A0A8X6HBG8</accession>
<dbReference type="InterPro" id="IPR051560">
    <property type="entry name" value="MAM_domain-containing"/>
</dbReference>
<dbReference type="InterPro" id="IPR013320">
    <property type="entry name" value="ConA-like_dom_sf"/>
</dbReference>
<name>A0A8X6HBG8_TRICU</name>
<dbReference type="SUPFAM" id="SSF49899">
    <property type="entry name" value="Concanavalin A-like lectins/glucanases"/>
    <property type="match status" value="1"/>
</dbReference>
<dbReference type="EMBL" id="BMAO01037608">
    <property type="protein sequence ID" value="GFR18905.1"/>
    <property type="molecule type" value="Genomic_DNA"/>
</dbReference>